<dbReference type="SUPFAM" id="SSF103473">
    <property type="entry name" value="MFS general substrate transporter"/>
    <property type="match status" value="1"/>
</dbReference>
<evidence type="ECO:0000256" key="4">
    <source>
        <dbReference type="ARBA" id="ARBA00022989"/>
    </source>
</evidence>
<evidence type="ECO:0000256" key="7">
    <source>
        <dbReference type="SAM" id="Phobius"/>
    </source>
</evidence>
<feature type="transmembrane region" description="Helical" evidence="7">
    <location>
        <begin position="75"/>
        <end position="93"/>
    </location>
</feature>
<name>A0A1L0FTX8_9ASCO</name>
<feature type="transmembrane region" description="Helical" evidence="7">
    <location>
        <begin position="429"/>
        <end position="451"/>
    </location>
</feature>
<dbReference type="InterPro" id="IPR036259">
    <property type="entry name" value="MFS_trans_sf"/>
</dbReference>
<dbReference type="GO" id="GO:0022857">
    <property type="term" value="F:transmembrane transporter activity"/>
    <property type="evidence" value="ECO:0007669"/>
    <property type="project" value="InterPro"/>
</dbReference>
<dbReference type="PANTHER" id="PTHR43791">
    <property type="entry name" value="PERMEASE-RELATED"/>
    <property type="match status" value="1"/>
</dbReference>
<keyword evidence="3 7" id="KW-0812">Transmembrane</keyword>
<feature type="transmembrane region" description="Helical" evidence="7">
    <location>
        <begin position="343"/>
        <end position="364"/>
    </location>
</feature>
<dbReference type="Pfam" id="PF07690">
    <property type="entry name" value="MFS_1"/>
    <property type="match status" value="1"/>
</dbReference>
<keyword evidence="4 7" id="KW-1133">Transmembrane helix</keyword>
<keyword evidence="2" id="KW-0813">Transport</keyword>
<comment type="subcellular location">
    <subcellularLocation>
        <location evidence="1">Membrane</location>
        <topology evidence="1">Multi-pass membrane protein</topology>
    </subcellularLocation>
</comment>
<feature type="transmembrane region" description="Helical" evidence="7">
    <location>
        <begin position="463"/>
        <end position="484"/>
    </location>
</feature>
<evidence type="ECO:0000256" key="1">
    <source>
        <dbReference type="ARBA" id="ARBA00004141"/>
    </source>
</evidence>
<dbReference type="InterPro" id="IPR011701">
    <property type="entry name" value="MFS"/>
</dbReference>
<dbReference type="Gene3D" id="1.20.1250.20">
    <property type="entry name" value="MFS general substrate transporter like domains"/>
    <property type="match status" value="2"/>
</dbReference>
<keyword evidence="5 7" id="KW-0472">Membrane</keyword>
<organism evidence="8 9">
    <name type="scientific">Sungouiella intermedia</name>
    <dbReference type="NCBI Taxonomy" id="45354"/>
    <lineage>
        <taxon>Eukaryota</taxon>
        <taxon>Fungi</taxon>
        <taxon>Dikarya</taxon>
        <taxon>Ascomycota</taxon>
        <taxon>Saccharomycotina</taxon>
        <taxon>Pichiomycetes</taxon>
        <taxon>Metschnikowiaceae</taxon>
        <taxon>Sungouiella</taxon>
    </lineage>
</organism>
<feature type="transmembrane region" description="Helical" evidence="7">
    <location>
        <begin position="113"/>
        <end position="134"/>
    </location>
</feature>
<comment type="similarity">
    <text evidence="6">Belongs to the major facilitator superfamily. Allantoate permease family.</text>
</comment>
<dbReference type="OrthoDB" id="6730379at2759"/>
<dbReference type="STRING" id="45354.A0A1L0FTX8"/>
<protein>
    <submittedName>
        <fullName evidence="8">CIC11C00000003267</fullName>
    </submittedName>
</protein>
<dbReference type="PANTHER" id="PTHR43791:SF1">
    <property type="entry name" value="ALLANTOATE PERMEASE"/>
    <property type="match status" value="1"/>
</dbReference>
<feature type="transmembrane region" description="Helical" evidence="7">
    <location>
        <begin position="167"/>
        <end position="190"/>
    </location>
</feature>
<keyword evidence="9" id="KW-1185">Reference proteome</keyword>
<evidence type="ECO:0000256" key="5">
    <source>
        <dbReference type="ARBA" id="ARBA00023136"/>
    </source>
</evidence>
<dbReference type="EMBL" id="LT635756">
    <property type="protein sequence ID" value="SGZ47694.1"/>
    <property type="molecule type" value="Genomic_DNA"/>
</dbReference>
<feature type="transmembrane region" description="Helical" evidence="7">
    <location>
        <begin position="403"/>
        <end position="422"/>
    </location>
</feature>
<reference evidence="8 9" key="1">
    <citation type="submission" date="2016-10" db="EMBL/GenBank/DDBJ databases">
        <authorList>
            <person name="de Groot N.N."/>
        </authorList>
    </citation>
    <scope>NUCLEOTIDE SEQUENCE [LARGE SCALE GENOMIC DNA]</scope>
    <source>
        <strain evidence="8 9">CBS 141442</strain>
    </source>
</reference>
<dbReference type="AlphaFoldDB" id="A0A1L0FTX8"/>
<dbReference type="FunFam" id="1.20.1250.20:FF:000064">
    <property type="entry name" value="MFS allantoate transporter"/>
    <property type="match status" value="1"/>
</dbReference>
<feature type="transmembrane region" description="Helical" evidence="7">
    <location>
        <begin position="141"/>
        <end position="161"/>
    </location>
</feature>
<feature type="transmembrane region" description="Helical" evidence="7">
    <location>
        <begin position="202"/>
        <end position="224"/>
    </location>
</feature>
<evidence type="ECO:0000256" key="2">
    <source>
        <dbReference type="ARBA" id="ARBA00022448"/>
    </source>
</evidence>
<feature type="transmembrane region" description="Helical" evidence="7">
    <location>
        <begin position="371"/>
        <end position="391"/>
    </location>
</feature>
<proteinExistence type="inferred from homology"/>
<feature type="transmembrane region" description="Helical" evidence="7">
    <location>
        <begin position="307"/>
        <end position="331"/>
    </location>
</feature>
<dbReference type="CDD" id="cd17327">
    <property type="entry name" value="MFS_FEN2_like"/>
    <property type="match status" value="1"/>
</dbReference>
<evidence type="ECO:0000256" key="3">
    <source>
        <dbReference type="ARBA" id="ARBA00022692"/>
    </source>
</evidence>
<sequence>MLDIEKKLNLVVSITNADIESLNRDHVITTVLSPHTGKVVEITGDVDEAMKFALEGEKVTLDEETDRKLLRKIDLYVLPLICILYATQFMDKLSNSYAAILGLRKDLHMVGDMYSWTGSAFYLGYLAFEFPAAISLQRFPVVNTVAIYIIIWGVILCLHSVPGYEGFIALRTILGAFESAVTPAFVIVTAQWYKKEEVFLRTAIWFSFNGVGQILGPGAIAYNLYKHQDSYSMDAWKLIFIITGCITIVLGFAIFFHLPNNPTEAWFLTEHEKKLVVERIRGNQQGFGNKHFKKKQFIEALTDMKTWLFFLVALATDIPNGGITNFGTILLNESLGYTVLKTLLMSMVTGACEVVGCISFAYCYRFYPVRMFWATLVSCLSVMNLCFLAFSSNHKLQMAGYTMYGYSPVLFICILSSVASNIAGHTKKVTVNAIFLIGYCVGNLIGPQTFVAKQAPNYAGAKAAMVACGIVATLAMIAIWILYVKENKKRDAESDEQKLVFEAIENHEFADLTDKENPLFRYTV</sequence>
<evidence type="ECO:0000313" key="8">
    <source>
        <dbReference type="EMBL" id="SGZ47694.1"/>
    </source>
</evidence>
<feature type="transmembrane region" description="Helical" evidence="7">
    <location>
        <begin position="236"/>
        <end position="258"/>
    </location>
</feature>
<dbReference type="GO" id="GO:0016020">
    <property type="term" value="C:membrane"/>
    <property type="evidence" value="ECO:0007669"/>
    <property type="project" value="UniProtKB-SubCell"/>
</dbReference>
<evidence type="ECO:0000256" key="6">
    <source>
        <dbReference type="ARBA" id="ARBA00037968"/>
    </source>
</evidence>
<evidence type="ECO:0000313" key="9">
    <source>
        <dbReference type="Proteomes" id="UP000182334"/>
    </source>
</evidence>
<accession>A0A1L0FTX8</accession>
<dbReference type="Proteomes" id="UP000182334">
    <property type="component" value="Chromosome I"/>
</dbReference>
<gene>
    <name evidence="8" type="ORF">SAMEA4029010_CIC11G00000003267</name>
</gene>